<feature type="transmembrane region" description="Helical" evidence="1">
    <location>
        <begin position="44"/>
        <end position="63"/>
    </location>
</feature>
<keyword evidence="1" id="KW-0812">Transmembrane</keyword>
<dbReference type="EMBL" id="FMVW01000006">
    <property type="protein sequence ID" value="SCZ41390.1"/>
    <property type="molecule type" value="Genomic_DNA"/>
</dbReference>
<keyword evidence="1" id="KW-1133">Transmembrane helix</keyword>
<organism evidence="2 3">
    <name type="scientific">Afifella marina DSM 2698</name>
    <dbReference type="NCBI Taxonomy" id="1120955"/>
    <lineage>
        <taxon>Bacteria</taxon>
        <taxon>Pseudomonadati</taxon>
        <taxon>Pseudomonadota</taxon>
        <taxon>Alphaproteobacteria</taxon>
        <taxon>Hyphomicrobiales</taxon>
        <taxon>Afifellaceae</taxon>
        <taxon>Afifella</taxon>
    </lineage>
</organism>
<protein>
    <submittedName>
        <fullName evidence="2">Uncharacterized protein</fullName>
    </submittedName>
</protein>
<keyword evidence="1" id="KW-0472">Membrane</keyword>
<dbReference type="AlphaFoldDB" id="A0A1G5NXF5"/>
<dbReference type="STRING" id="1120955.SAMN03080610_02758"/>
<reference evidence="2 3" key="1">
    <citation type="submission" date="2016-10" db="EMBL/GenBank/DDBJ databases">
        <authorList>
            <person name="de Groot N.N."/>
        </authorList>
    </citation>
    <scope>NUCLEOTIDE SEQUENCE [LARGE SCALE GENOMIC DNA]</scope>
    <source>
        <strain evidence="2 3">DSM 2698</strain>
    </source>
</reference>
<evidence type="ECO:0000313" key="3">
    <source>
        <dbReference type="Proteomes" id="UP000199347"/>
    </source>
</evidence>
<sequence length="153" mass="16213">MRTDAGSHDGCVRLHFCNPLICLKRGIAGSARLQRMLATRIPRLASLLLALLLALVGGQASYASSHGRTMAPMDVSEMRLVAEQPHDCCQEAPAEKTGCTAICAATLQAFATTHMPTVPAPRSDVVATMRPDARVLVATDPEALSPPPRSILS</sequence>
<name>A0A1G5NXF5_AFIMA</name>
<gene>
    <name evidence="2" type="ORF">SAMN03080610_02758</name>
</gene>
<evidence type="ECO:0000256" key="1">
    <source>
        <dbReference type="SAM" id="Phobius"/>
    </source>
</evidence>
<evidence type="ECO:0000313" key="2">
    <source>
        <dbReference type="EMBL" id="SCZ41390.1"/>
    </source>
</evidence>
<keyword evidence="3" id="KW-1185">Reference proteome</keyword>
<accession>A0A1G5NXF5</accession>
<proteinExistence type="predicted"/>
<dbReference type="Proteomes" id="UP000199347">
    <property type="component" value="Unassembled WGS sequence"/>
</dbReference>